<protein>
    <submittedName>
        <fullName evidence="2">Uncharacterized protein</fullName>
    </submittedName>
</protein>
<feature type="transmembrane region" description="Helical" evidence="1">
    <location>
        <begin position="13"/>
        <end position="35"/>
    </location>
</feature>
<evidence type="ECO:0000256" key="1">
    <source>
        <dbReference type="SAM" id="Phobius"/>
    </source>
</evidence>
<sequence>MLVHPWHQRLCRLYIYVNSMNWFVELCTNCFVIVLTHRSNKRVRYTHTAVVN</sequence>
<keyword evidence="1" id="KW-1133">Transmembrane helix</keyword>
<reference evidence="2" key="1">
    <citation type="submission" date="2019-04" db="EMBL/GenBank/DDBJ databases">
        <title>Friends and foes A comparative genomics study of 23 Aspergillus species from section Flavi.</title>
        <authorList>
            <consortium name="DOE Joint Genome Institute"/>
            <person name="Kjaerbolling I."/>
            <person name="Vesth T."/>
            <person name="Frisvad J.C."/>
            <person name="Nybo J.L."/>
            <person name="Theobald S."/>
            <person name="Kildgaard S."/>
            <person name="Isbrandt T."/>
            <person name="Kuo A."/>
            <person name="Sato A."/>
            <person name="Lyhne E.K."/>
            <person name="Kogle M.E."/>
            <person name="Wiebenga A."/>
            <person name="Kun R.S."/>
            <person name="Lubbers R.J."/>
            <person name="Makela M.R."/>
            <person name="Barry K."/>
            <person name="Chovatia M."/>
            <person name="Clum A."/>
            <person name="Daum C."/>
            <person name="Haridas S."/>
            <person name="He G."/>
            <person name="LaButti K."/>
            <person name="Lipzen A."/>
            <person name="Mondo S."/>
            <person name="Riley R."/>
            <person name="Salamov A."/>
            <person name="Simmons B.A."/>
            <person name="Magnuson J.K."/>
            <person name="Henrissat B."/>
            <person name="Mortensen U.H."/>
            <person name="Larsen T.O."/>
            <person name="Devries R.P."/>
            <person name="Grigoriev I.V."/>
            <person name="Machida M."/>
            <person name="Baker S.E."/>
            <person name="Andersen M.R."/>
        </authorList>
    </citation>
    <scope>NUCLEOTIDE SEQUENCE [LARGE SCALE GENOMIC DNA]</scope>
    <source>
        <strain evidence="2">CBS 121.62</strain>
    </source>
</reference>
<keyword evidence="1" id="KW-0812">Transmembrane</keyword>
<gene>
    <name evidence="2" type="ORF">BDV35DRAFT_369360</name>
</gene>
<keyword evidence="1" id="KW-0472">Membrane</keyword>
<dbReference type="EMBL" id="ML734688">
    <property type="protein sequence ID" value="KAB8241523.1"/>
    <property type="molecule type" value="Genomic_DNA"/>
</dbReference>
<organism evidence="2">
    <name type="scientific">Aspergillus flavus</name>
    <dbReference type="NCBI Taxonomy" id="5059"/>
    <lineage>
        <taxon>Eukaryota</taxon>
        <taxon>Fungi</taxon>
        <taxon>Dikarya</taxon>
        <taxon>Ascomycota</taxon>
        <taxon>Pezizomycotina</taxon>
        <taxon>Eurotiomycetes</taxon>
        <taxon>Eurotiomycetidae</taxon>
        <taxon>Eurotiales</taxon>
        <taxon>Aspergillaceae</taxon>
        <taxon>Aspergillus</taxon>
        <taxon>Aspergillus subgen. Circumdati</taxon>
    </lineage>
</organism>
<name>A0A5N6GM48_ASPFL</name>
<proteinExistence type="predicted"/>
<evidence type="ECO:0000313" key="2">
    <source>
        <dbReference type="EMBL" id="KAB8241523.1"/>
    </source>
</evidence>
<accession>A0A5N6GM48</accession>
<dbReference type="AlphaFoldDB" id="A0A5N6GM48"/>
<dbReference type="Proteomes" id="UP000325434">
    <property type="component" value="Unassembled WGS sequence"/>
</dbReference>